<keyword evidence="1" id="KW-1133">Transmembrane helix</keyword>
<dbReference type="Gramene" id="OPUNC02G04180.1">
    <property type="protein sequence ID" value="OPUNC02G04180.1"/>
    <property type="gene ID" value="OPUNC02G04180"/>
</dbReference>
<sequence length="108" mass="11139">MEGGGNHYDDGHLAELLELAAGGGGGAPLFPLFRSRTIGLAAMFIMWGASAIIVGAVPELAIPICHMLLSFAFLMAGVALLTLSVAAPRCAMAARAATTLENWLMALI</sequence>
<reference evidence="2" key="1">
    <citation type="submission" date="2015-04" db="UniProtKB">
        <authorList>
            <consortium name="EnsemblPlants"/>
        </authorList>
    </citation>
    <scope>IDENTIFICATION</scope>
</reference>
<proteinExistence type="predicted"/>
<protein>
    <submittedName>
        <fullName evidence="2">Uncharacterized protein</fullName>
    </submittedName>
</protein>
<dbReference type="HOGENOM" id="CLU_153485_0_0_1"/>
<evidence type="ECO:0000313" key="3">
    <source>
        <dbReference type="Proteomes" id="UP000026962"/>
    </source>
</evidence>
<dbReference type="EnsemblPlants" id="OPUNC02G04180.1">
    <property type="protein sequence ID" value="OPUNC02G04180.1"/>
    <property type="gene ID" value="OPUNC02G04180"/>
</dbReference>
<reference evidence="2" key="2">
    <citation type="submission" date="2018-05" db="EMBL/GenBank/DDBJ databases">
        <title>OpunRS2 (Oryza punctata Reference Sequence Version 2).</title>
        <authorList>
            <person name="Zhang J."/>
            <person name="Kudrna D."/>
            <person name="Lee S."/>
            <person name="Talag J."/>
            <person name="Welchert J."/>
            <person name="Wing R.A."/>
        </authorList>
    </citation>
    <scope>NUCLEOTIDE SEQUENCE [LARGE SCALE GENOMIC DNA]</scope>
</reference>
<dbReference type="Proteomes" id="UP000026962">
    <property type="component" value="Chromosome 2"/>
</dbReference>
<keyword evidence="3" id="KW-1185">Reference proteome</keyword>
<name>A0A0E0JVY4_ORYPU</name>
<organism evidence="2">
    <name type="scientific">Oryza punctata</name>
    <name type="common">Red rice</name>
    <dbReference type="NCBI Taxonomy" id="4537"/>
    <lineage>
        <taxon>Eukaryota</taxon>
        <taxon>Viridiplantae</taxon>
        <taxon>Streptophyta</taxon>
        <taxon>Embryophyta</taxon>
        <taxon>Tracheophyta</taxon>
        <taxon>Spermatophyta</taxon>
        <taxon>Magnoliopsida</taxon>
        <taxon>Liliopsida</taxon>
        <taxon>Poales</taxon>
        <taxon>Poaceae</taxon>
        <taxon>BOP clade</taxon>
        <taxon>Oryzoideae</taxon>
        <taxon>Oryzeae</taxon>
        <taxon>Oryzinae</taxon>
        <taxon>Oryza</taxon>
    </lineage>
</organism>
<keyword evidence="1" id="KW-0812">Transmembrane</keyword>
<accession>A0A0E0JVY4</accession>
<dbReference type="AlphaFoldDB" id="A0A0E0JVY4"/>
<evidence type="ECO:0000313" key="2">
    <source>
        <dbReference type="EnsemblPlants" id="OPUNC02G04180.1"/>
    </source>
</evidence>
<dbReference type="OMA" id="IMWGASA"/>
<feature type="transmembrane region" description="Helical" evidence="1">
    <location>
        <begin position="38"/>
        <end position="61"/>
    </location>
</feature>
<keyword evidence="1" id="KW-0472">Membrane</keyword>
<feature type="transmembrane region" description="Helical" evidence="1">
    <location>
        <begin position="67"/>
        <end position="87"/>
    </location>
</feature>
<evidence type="ECO:0000256" key="1">
    <source>
        <dbReference type="SAM" id="Phobius"/>
    </source>
</evidence>